<dbReference type="PROSITE" id="PS00560">
    <property type="entry name" value="CARBOXYPEPT_SER_HIS"/>
    <property type="match status" value="1"/>
</dbReference>
<dbReference type="PANTHER" id="PTHR11802:SF479">
    <property type="entry name" value="CARBOXYPEPTIDASE"/>
    <property type="match status" value="1"/>
</dbReference>
<dbReference type="GO" id="GO:0004185">
    <property type="term" value="F:serine-type carboxypeptidase activity"/>
    <property type="evidence" value="ECO:0007669"/>
    <property type="project" value="UniProtKB-UniRule"/>
</dbReference>
<protein>
    <recommendedName>
        <fullName evidence="4">Carboxypeptidase</fullName>
        <ecNumber evidence="4">3.4.16.-</ecNumber>
    </recommendedName>
</protein>
<dbReference type="AlphaFoldDB" id="A0A507FJH6"/>
<keyword evidence="3" id="KW-0325">Glycoprotein</keyword>
<dbReference type="STRING" id="246404.A0A507FJH6"/>
<comment type="similarity">
    <text evidence="1 4">Belongs to the peptidase S10 family.</text>
</comment>
<dbReference type="Proteomes" id="UP000320333">
    <property type="component" value="Unassembled WGS sequence"/>
</dbReference>
<dbReference type="EC" id="3.4.16.-" evidence="4"/>
<dbReference type="Gene3D" id="3.40.50.1820">
    <property type="entry name" value="alpha/beta hydrolase"/>
    <property type="match status" value="1"/>
</dbReference>
<organism evidence="5 6">
    <name type="scientific">Chytriomyces confervae</name>
    <dbReference type="NCBI Taxonomy" id="246404"/>
    <lineage>
        <taxon>Eukaryota</taxon>
        <taxon>Fungi</taxon>
        <taxon>Fungi incertae sedis</taxon>
        <taxon>Chytridiomycota</taxon>
        <taxon>Chytridiomycota incertae sedis</taxon>
        <taxon>Chytridiomycetes</taxon>
        <taxon>Chytridiales</taxon>
        <taxon>Chytriomycetaceae</taxon>
        <taxon>Chytriomyces</taxon>
    </lineage>
</organism>
<proteinExistence type="inferred from homology"/>
<sequence length="487" mass="51677">MATASAFAVQGLPGASAQLLATLNGQYAGLIATSDNATAPNNYFFWYFPSVNTTSDNLVVWLNGGPGCSSLYGSFSENGPIRIGSNGTLTANPYSWHLQANMLYVEQPVGTGFSVDTSSKTYDEKDVGNYFNSFLTNFYEIFNETKSHNLYITGESYAGTYIPYISTILTNTTSQPSSKLKGIFLGNPFMNSNIQGSIASAVGDYDFLNEGGFFSGDAAVAQASLATLAEKCRTATRAVAATLPYECSVLDGYQDWYAQNHVGAFGAGNTCLDWYNMDHEAPCVETGVAGGGDDLTAYLNRADVQAAIHSPQPFTWVECSKILLNDAKNQPASELLNNLVSSNVKIVIGQGVRDAVCHYVNVERVLSNSTWGGQKGFRDQSAATAWTVQGVKAGSVVRDRGISYVRILGSGHMIPTDQPLSGFGLLAELLYGDANAANAVIPAVPILPTPSTRSGVSKPVATTKSSSGLRQVQGFACALALALLINC</sequence>
<reference evidence="5 6" key="1">
    <citation type="journal article" date="2019" name="Sci. Rep.">
        <title>Comparative genomics of chytrid fungi reveal insights into the obligate biotrophic and pathogenic lifestyle of Synchytrium endobioticum.</title>
        <authorList>
            <person name="van de Vossenberg B.T.L.H."/>
            <person name="Warris S."/>
            <person name="Nguyen H.D.T."/>
            <person name="van Gent-Pelzer M.P.E."/>
            <person name="Joly D.L."/>
            <person name="van de Geest H.C."/>
            <person name="Bonants P.J.M."/>
            <person name="Smith D.S."/>
            <person name="Levesque C.A."/>
            <person name="van der Lee T.A.J."/>
        </authorList>
    </citation>
    <scope>NUCLEOTIDE SEQUENCE [LARGE SCALE GENOMIC DNA]</scope>
    <source>
        <strain evidence="5 6">CBS 675.73</strain>
    </source>
</reference>
<dbReference type="PROSITE" id="PS00131">
    <property type="entry name" value="CARBOXYPEPT_SER_SER"/>
    <property type="match status" value="1"/>
</dbReference>
<evidence type="ECO:0000256" key="4">
    <source>
        <dbReference type="RuleBase" id="RU361156"/>
    </source>
</evidence>
<evidence type="ECO:0000313" key="5">
    <source>
        <dbReference type="EMBL" id="TPX75785.1"/>
    </source>
</evidence>
<dbReference type="PRINTS" id="PR00724">
    <property type="entry name" value="CRBOXYPTASEC"/>
</dbReference>
<name>A0A507FJH6_9FUNG</name>
<dbReference type="OrthoDB" id="443318at2759"/>
<dbReference type="InterPro" id="IPR018202">
    <property type="entry name" value="Ser_caboxypep_ser_AS"/>
</dbReference>
<dbReference type="SUPFAM" id="SSF53474">
    <property type="entry name" value="alpha/beta-Hydrolases"/>
    <property type="match status" value="1"/>
</dbReference>
<evidence type="ECO:0000313" key="6">
    <source>
        <dbReference type="Proteomes" id="UP000320333"/>
    </source>
</evidence>
<evidence type="ECO:0000256" key="1">
    <source>
        <dbReference type="ARBA" id="ARBA00009431"/>
    </source>
</evidence>
<keyword evidence="2 4" id="KW-0121">Carboxypeptidase</keyword>
<keyword evidence="4" id="KW-0645">Protease</keyword>
<dbReference type="InterPro" id="IPR033124">
    <property type="entry name" value="Ser_caboxypep_his_AS"/>
</dbReference>
<gene>
    <name evidence="5" type="ORF">CcCBS67573_g02957</name>
</gene>
<keyword evidence="4" id="KW-0378">Hydrolase</keyword>
<dbReference type="GO" id="GO:0006508">
    <property type="term" value="P:proteolysis"/>
    <property type="evidence" value="ECO:0007669"/>
    <property type="project" value="UniProtKB-KW"/>
</dbReference>
<dbReference type="InterPro" id="IPR001563">
    <property type="entry name" value="Peptidase_S10"/>
</dbReference>
<evidence type="ECO:0000256" key="2">
    <source>
        <dbReference type="ARBA" id="ARBA00022645"/>
    </source>
</evidence>
<dbReference type="Pfam" id="PF00450">
    <property type="entry name" value="Peptidase_S10"/>
    <property type="match status" value="1"/>
</dbReference>
<comment type="caution">
    <text evidence="5">The sequence shown here is derived from an EMBL/GenBank/DDBJ whole genome shotgun (WGS) entry which is preliminary data.</text>
</comment>
<dbReference type="EMBL" id="QEAP01000068">
    <property type="protein sequence ID" value="TPX75785.1"/>
    <property type="molecule type" value="Genomic_DNA"/>
</dbReference>
<accession>A0A507FJH6</accession>
<keyword evidence="6" id="KW-1185">Reference proteome</keyword>
<evidence type="ECO:0000256" key="3">
    <source>
        <dbReference type="ARBA" id="ARBA00023180"/>
    </source>
</evidence>
<dbReference type="PANTHER" id="PTHR11802">
    <property type="entry name" value="SERINE PROTEASE FAMILY S10 SERINE CARBOXYPEPTIDASE"/>
    <property type="match status" value="1"/>
</dbReference>
<dbReference type="InterPro" id="IPR029058">
    <property type="entry name" value="AB_hydrolase_fold"/>
</dbReference>